<feature type="compositionally biased region" description="Polar residues" evidence="1">
    <location>
        <begin position="142"/>
        <end position="151"/>
    </location>
</feature>
<comment type="caution">
    <text evidence="2">The sequence shown here is derived from an EMBL/GenBank/DDBJ whole genome shotgun (WGS) entry which is preliminary data.</text>
</comment>
<evidence type="ECO:0000313" key="3">
    <source>
        <dbReference type="Proteomes" id="UP001163823"/>
    </source>
</evidence>
<dbReference type="EMBL" id="JARAOO010000007">
    <property type="protein sequence ID" value="KAJ7961113.1"/>
    <property type="molecule type" value="Genomic_DNA"/>
</dbReference>
<evidence type="ECO:0000313" key="2">
    <source>
        <dbReference type="EMBL" id="KAJ7961113.1"/>
    </source>
</evidence>
<dbReference type="PANTHER" id="PTHR33257:SF58">
    <property type="entry name" value="REJ DOMAIN-CONTAINING PROTEIN"/>
    <property type="match status" value="1"/>
</dbReference>
<dbReference type="PANTHER" id="PTHR33257">
    <property type="entry name" value="OS05G0165500 PROTEIN"/>
    <property type="match status" value="1"/>
</dbReference>
<gene>
    <name evidence="2" type="ORF">O6P43_016499</name>
</gene>
<keyword evidence="3" id="KW-1185">Reference proteome</keyword>
<feature type="region of interest" description="Disordered" evidence="1">
    <location>
        <begin position="113"/>
        <end position="165"/>
    </location>
</feature>
<feature type="compositionally biased region" description="Low complexity" evidence="1">
    <location>
        <begin position="113"/>
        <end position="134"/>
    </location>
</feature>
<protein>
    <submittedName>
        <fullName evidence="2">Alkylated DNA repair protein</fullName>
    </submittedName>
</protein>
<dbReference type="KEGG" id="qsa:O6P43_016499"/>
<proteinExistence type="predicted"/>
<reference evidence="2" key="1">
    <citation type="journal article" date="2023" name="Science">
        <title>Elucidation of the pathway for biosynthesis of saponin adjuvants from the soapbark tree.</title>
        <authorList>
            <person name="Reed J."/>
            <person name="Orme A."/>
            <person name="El-Demerdash A."/>
            <person name="Owen C."/>
            <person name="Martin L.B.B."/>
            <person name="Misra R.C."/>
            <person name="Kikuchi S."/>
            <person name="Rejzek M."/>
            <person name="Martin A.C."/>
            <person name="Harkess A."/>
            <person name="Leebens-Mack J."/>
            <person name="Louveau T."/>
            <person name="Stephenson M.J."/>
            <person name="Osbourn A."/>
        </authorList>
    </citation>
    <scope>NUCLEOTIDE SEQUENCE</scope>
    <source>
        <strain evidence="2">S10</strain>
    </source>
</reference>
<organism evidence="2 3">
    <name type="scientific">Quillaja saponaria</name>
    <name type="common">Soap bark tree</name>
    <dbReference type="NCBI Taxonomy" id="32244"/>
    <lineage>
        <taxon>Eukaryota</taxon>
        <taxon>Viridiplantae</taxon>
        <taxon>Streptophyta</taxon>
        <taxon>Embryophyta</taxon>
        <taxon>Tracheophyta</taxon>
        <taxon>Spermatophyta</taxon>
        <taxon>Magnoliopsida</taxon>
        <taxon>eudicotyledons</taxon>
        <taxon>Gunneridae</taxon>
        <taxon>Pentapetalae</taxon>
        <taxon>rosids</taxon>
        <taxon>fabids</taxon>
        <taxon>Fabales</taxon>
        <taxon>Quillajaceae</taxon>
        <taxon>Quillaja</taxon>
    </lineage>
</organism>
<dbReference type="AlphaFoldDB" id="A0AAD7LN35"/>
<evidence type="ECO:0000256" key="1">
    <source>
        <dbReference type="SAM" id="MobiDB-lite"/>
    </source>
</evidence>
<dbReference type="Proteomes" id="UP001163823">
    <property type="component" value="Chromosome 7"/>
</dbReference>
<sequence>MFCSSPELPQKSIQTMQDDKFFSRLLSKESSISNPSFRVYYGGASGAVPFVWESQPGTPKYTFSESSLPPLTPPPSYYINTYKKPVKKHSRSNLLQTLFLKINLKKTIVSSSTSSLSSSSRSSSVSSRSVPPSLRNYRESRQFSTPGSSFDSRADEEEDDLSSPTSTLCFGIRRAISEGRGFRSFNRNLRLKRDIYSATCRHLQERQSLPLSKLSAAFQY</sequence>
<accession>A0AAD7LN35</accession>
<name>A0AAD7LN35_QUISA</name>